<sequence length="298" mass="31797">MKLDQTDGSGLFPLVRILPMVGNPVEENPIDLLFNRFFEQEGAPYRFLKIRVERAEDLGVCVEGARKMGFAGFAITVPYKMAIVPHCDEILESSQGVGAVNFITFEGPERRAVGRNTDGVAICNSIRQQMEIAGRRFLILGAGGAARGIGAEIARQGAASITIVARDVSKGQPVAEALRRFGTAGFAADVLPWNGPLQIPDGTDIVLNATSVGAFPDEGTLDLDWSTLNKAAMAVDVITGPRTTPFLRQAHALGLLTVDGVDMLVDIVHVALAGFGVTVPREAIEAYACELSGPPLRR</sequence>
<feature type="domain" description="Shikimate dehydrogenase substrate binding N-terminal" evidence="4">
    <location>
        <begin position="21"/>
        <end position="103"/>
    </location>
</feature>
<gene>
    <name evidence="5" type="ORF">TSACC_2563</name>
</gene>
<dbReference type="GO" id="GO:0004764">
    <property type="term" value="F:shikimate 3-dehydrogenase (NADP+) activity"/>
    <property type="evidence" value="ECO:0007669"/>
    <property type="project" value="InterPro"/>
</dbReference>
<dbReference type="Gene3D" id="3.40.50.10860">
    <property type="entry name" value="Leucine Dehydrogenase, chain A, domain 1"/>
    <property type="match status" value="1"/>
</dbReference>
<dbReference type="STRING" id="690879.TSACC_2563"/>
<dbReference type="InterPro" id="IPR013708">
    <property type="entry name" value="Shikimate_DH-bd_N"/>
</dbReference>
<protein>
    <submittedName>
        <fullName evidence="5">Shikimate dehydrogenase</fullName>
    </submittedName>
</protein>
<dbReference type="Gene3D" id="3.40.50.720">
    <property type="entry name" value="NAD(P)-binding Rossmann-like Domain"/>
    <property type="match status" value="1"/>
</dbReference>
<comment type="caution">
    <text evidence="5">The sequence shown here is derived from an EMBL/GenBank/DDBJ whole genome shotgun (WGS) entry which is preliminary data.</text>
</comment>
<dbReference type="SUPFAM" id="SSF51735">
    <property type="entry name" value="NAD(P)-binding Rossmann-fold domains"/>
    <property type="match status" value="1"/>
</dbReference>
<dbReference type="RefSeq" id="WP_075078013.1">
    <property type="nucleotide sequence ID" value="NZ_BDCO01000002.1"/>
</dbReference>
<dbReference type="InterPro" id="IPR036291">
    <property type="entry name" value="NAD(P)-bd_dom_sf"/>
</dbReference>
<proteinExistence type="predicted"/>
<keyword evidence="6" id="KW-1185">Reference proteome</keyword>
<organism evidence="5 6">
    <name type="scientific">Terrimicrobium sacchariphilum</name>
    <dbReference type="NCBI Taxonomy" id="690879"/>
    <lineage>
        <taxon>Bacteria</taxon>
        <taxon>Pseudomonadati</taxon>
        <taxon>Verrucomicrobiota</taxon>
        <taxon>Terrimicrobiia</taxon>
        <taxon>Terrimicrobiales</taxon>
        <taxon>Terrimicrobiaceae</taxon>
        <taxon>Terrimicrobium</taxon>
    </lineage>
</organism>
<evidence type="ECO:0000259" key="4">
    <source>
        <dbReference type="Pfam" id="PF08501"/>
    </source>
</evidence>
<keyword evidence="3" id="KW-0057">Aromatic amino acid biosynthesis</keyword>
<dbReference type="AlphaFoldDB" id="A0A146G612"/>
<dbReference type="Pfam" id="PF08501">
    <property type="entry name" value="Shikimate_dh_N"/>
    <property type="match status" value="1"/>
</dbReference>
<evidence type="ECO:0000313" key="5">
    <source>
        <dbReference type="EMBL" id="GAT32166.1"/>
    </source>
</evidence>
<dbReference type="PANTHER" id="PTHR21089">
    <property type="entry name" value="SHIKIMATE DEHYDROGENASE"/>
    <property type="match status" value="1"/>
</dbReference>
<evidence type="ECO:0000256" key="3">
    <source>
        <dbReference type="ARBA" id="ARBA00023141"/>
    </source>
</evidence>
<dbReference type="GO" id="GO:0050661">
    <property type="term" value="F:NADP binding"/>
    <property type="evidence" value="ECO:0007669"/>
    <property type="project" value="TreeGrafter"/>
</dbReference>
<accession>A0A146G612</accession>
<keyword evidence="3" id="KW-0028">Amino-acid biosynthesis</keyword>
<dbReference type="SUPFAM" id="SSF53223">
    <property type="entry name" value="Aminoacid dehydrogenase-like, N-terminal domain"/>
    <property type="match status" value="1"/>
</dbReference>
<evidence type="ECO:0000313" key="6">
    <source>
        <dbReference type="Proteomes" id="UP000076023"/>
    </source>
</evidence>
<keyword evidence="2" id="KW-0560">Oxidoreductase</keyword>
<dbReference type="Proteomes" id="UP000076023">
    <property type="component" value="Unassembled WGS sequence"/>
</dbReference>
<evidence type="ECO:0000256" key="1">
    <source>
        <dbReference type="ARBA" id="ARBA00004871"/>
    </source>
</evidence>
<dbReference type="InParanoid" id="A0A146G612"/>
<evidence type="ECO:0000256" key="2">
    <source>
        <dbReference type="ARBA" id="ARBA00023002"/>
    </source>
</evidence>
<dbReference type="InterPro" id="IPR046346">
    <property type="entry name" value="Aminoacid_DH-like_N_sf"/>
</dbReference>
<dbReference type="GO" id="GO:0019632">
    <property type="term" value="P:shikimate metabolic process"/>
    <property type="evidence" value="ECO:0007669"/>
    <property type="project" value="TreeGrafter"/>
</dbReference>
<dbReference type="PANTHER" id="PTHR21089:SF1">
    <property type="entry name" value="BIFUNCTIONAL 3-DEHYDROQUINATE DEHYDRATASE_SHIKIMATE DEHYDROGENASE, CHLOROPLASTIC"/>
    <property type="match status" value="1"/>
</dbReference>
<comment type="pathway">
    <text evidence="1">Metabolic intermediate biosynthesis; chorismate biosynthesis; chorismate from D-erythrose 4-phosphate and phosphoenolpyruvate: step 4/7.</text>
</comment>
<dbReference type="GO" id="GO:0009423">
    <property type="term" value="P:chorismate biosynthetic process"/>
    <property type="evidence" value="ECO:0007669"/>
    <property type="project" value="TreeGrafter"/>
</dbReference>
<dbReference type="GO" id="GO:0009073">
    <property type="term" value="P:aromatic amino acid family biosynthetic process"/>
    <property type="evidence" value="ECO:0007669"/>
    <property type="project" value="UniProtKB-KW"/>
</dbReference>
<reference evidence="6" key="1">
    <citation type="journal article" date="2017" name="Genome Announc.">
        <title>Draft Genome Sequence of Terrimicrobium sacchariphilum NM-5T, a Facultative Anaerobic Soil Bacterium of the Class Spartobacteria.</title>
        <authorList>
            <person name="Qiu Y.L."/>
            <person name="Tourlousse D.M."/>
            <person name="Matsuura N."/>
            <person name="Ohashi A."/>
            <person name="Sekiguchi Y."/>
        </authorList>
    </citation>
    <scope>NUCLEOTIDE SEQUENCE [LARGE SCALE GENOMIC DNA]</scope>
    <source>
        <strain evidence="6">NM-5</strain>
    </source>
</reference>
<dbReference type="InterPro" id="IPR022893">
    <property type="entry name" value="Shikimate_DH_fam"/>
</dbReference>
<dbReference type="OrthoDB" id="9792692at2"/>
<dbReference type="GO" id="GO:0005829">
    <property type="term" value="C:cytosol"/>
    <property type="evidence" value="ECO:0007669"/>
    <property type="project" value="TreeGrafter"/>
</dbReference>
<dbReference type="EMBL" id="BDCO01000002">
    <property type="protein sequence ID" value="GAT32166.1"/>
    <property type="molecule type" value="Genomic_DNA"/>
</dbReference>
<name>A0A146G612_TERSA</name>